<dbReference type="InterPro" id="IPR051089">
    <property type="entry name" value="prtT"/>
</dbReference>
<gene>
    <name evidence="8" type="ORF">BKA67DRAFT_656584</name>
</gene>
<feature type="domain" description="Zn(2)-C6 fungal-type" evidence="7">
    <location>
        <begin position="18"/>
        <end position="47"/>
    </location>
</feature>
<dbReference type="Gene3D" id="4.10.240.10">
    <property type="entry name" value="Zn(2)-C6 fungal-type DNA-binding domain"/>
    <property type="match status" value="1"/>
</dbReference>
<feature type="compositionally biased region" description="Low complexity" evidence="6">
    <location>
        <begin position="152"/>
        <end position="169"/>
    </location>
</feature>
<evidence type="ECO:0000256" key="4">
    <source>
        <dbReference type="ARBA" id="ARBA00023163"/>
    </source>
</evidence>
<protein>
    <recommendedName>
        <fullName evidence="7">Zn(2)-C6 fungal-type domain-containing protein</fullName>
    </recommendedName>
</protein>
<keyword evidence="4" id="KW-0804">Transcription</keyword>
<keyword evidence="5" id="KW-0539">Nucleus</keyword>
<dbReference type="RefSeq" id="XP_045962624.1">
    <property type="nucleotide sequence ID" value="XM_046106966.1"/>
</dbReference>
<reference evidence="8" key="1">
    <citation type="journal article" date="2021" name="Nat. Commun.">
        <title>Genetic determinants of endophytism in the Arabidopsis root mycobiome.</title>
        <authorList>
            <person name="Mesny F."/>
            <person name="Miyauchi S."/>
            <person name="Thiergart T."/>
            <person name="Pickel B."/>
            <person name="Atanasova L."/>
            <person name="Karlsson M."/>
            <person name="Huettel B."/>
            <person name="Barry K.W."/>
            <person name="Haridas S."/>
            <person name="Chen C."/>
            <person name="Bauer D."/>
            <person name="Andreopoulos W."/>
            <person name="Pangilinan J."/>
            <person name="LaButti K."/>
            <person name="Riley R."/>
            <person name="Lipzen A."/>
            <person name="Clum A."/>
            <person name="Drula E."/>
            <person name="Henrissat B."/>
            <person name="Kohler A."/>
            <person name="Grigoriev I.V."/>
            <person name="Martin F.M."/>
            <person name="Hacquard S."/>
        </authorList>
    </citation>
    <scope>NUCLEOTIDE SEQUENCE</scope>
    <source>
        <strain evidence="8">MPI-SDFR-AT-0073</strain>
    </source>
</reference>
<dbReference type="GeneID" id="70135857"/>
<feature type="region of interest" description="Disordered" evidence="6">
    <location>
        <begin position="48"/>
        <end position="68"/>
    </location>
</feature>
<dbReference type="GO" id="GO:0008270">
    <property type="term" value="F:zinc ion binding"/>
    <property type="evidence" value="ECO:0007669"/>
    <property type="project" value="InterPro"/>
</dbReference>
<dbReference type="OrthoDB" id="5226580at2759"/>
<evidence type="ECO:0000256" key="6">
    <source>
        <dbReference type="SAM" id="MobiDB-lite"/>
    </source>
</evidence>
<evidence type="ECO:0000313" key="8">
    <source>
        <dbReference type="EMBL" id="KAH6658390.1"/>
    </source>
</evidence>
<dbReference type="AlphaFoldDB" id="A0A9P8USQ5"/>
<dbReference type="PANTHER" id="PTHR31845:SF32">
    <property type="entry name" value="MISCELLANEOUS ZN(II)2CYS6 TRANSCRIPTION FACTOR (EUROFUNG)-RELATED"/>
    <property type="match status" value="1"/>
</dbReference>
<dbReference type="GO" id="GO:0005634">
    <property type="term" value="C:nucleus"/>
    <property type="evidence" value="ECO:0007669"/>
    <property type="project" value="UniProtKB-SubCell"/>
</dbReference>
<keyword evidence="2" id="KW-0805">Transcription regulation</keyword>
<evidence type="ECO:0000256" key="2">
    <source>
        <dbReference type="ARBA" id="ARBA00023015"/>
    </source>
</evidence>
<keyword evidence="3" id="KW-0238">DNA-binding</keyword>
<evidence type="ECO:0000259" key="7">
    <source>
        <dbReference type="PROSITE" id="PS00463"/>
    </source>
</evidence>
<dbReference type="PROSITE" id="PS00463">
    <property type="entry name" value="ZN2_CY6_FUNGAL_1"/>
    <property type="match status" value="1"/>
</dbReference>
<keyword evidence="9" id="KW-1185">Reference proteome</keyword>
<evidence type="ECO:0000256" key="5">
    <source>
        <dbReference type="ARBA" id="ARBA00023242"/>
    </source>
</evidence>
<proteinExistence type="predicted"/>
<evidence type="ECO:0000256" key="1">
    <source>
        <dbReference type="ARBA" id="ARBA00004123"/>
    </source>
</evidence>
<dbReference type="SUPFAM" id="SSF57701">
    <property type="entry name" value="Zn2/Cys6 DNA-binding domain"/>
    <property type="match status" value="1"/>
</dbReference>
<dbReference type="PANTHER" id="PTHR31845">
    <property type="entry name" value="FINGER DOMAIN PROTEIN, PUTATIVE-RELATED"/>
    <property type="match status" value="1"/>
</dbReference>
<sequence>METAHTAATGTSAPYGHACANCSKAKTRCISRAGERCERCHRLDKDCTPSTAVRKRQGSKPSTPSTKRARLEERLDDLVTLLQSQNAQKRPEVVPDSAEACPDTPAHPWIPKVWKSNAVRQAATSGLQPSGDVSAKESLATINPFLEQMARTPSATTSSTPDTSAASLPQYDLPPAEEEQLLLRFRRFHMKSLPFLYIPGTTTAQHLQQTRPFFWLVIRAVCTKSMTEQHALGAHIREILAKQIYVEFERSVDLLLGLLTYLAASPCFAQGRPYMCAMSSLASTIVFDLRLDRKARNDLTNLPGMNCFKLYAFPKPPVALAPTSKTRTNEERRALLGCFFTTSITSCYMRFEAARWRPNLEDSLTHLWETPEAPYDRVLVALIRMMIIVDDATRLTSRMDDLDPTPPSMFCIKALLGSLQEVKSTFTADILGNPFVKAQMCSTEVLIYELAMYQPPSSPPYKSHEYKRREYLQAAVESAKTFLETFISIDATGYLGLPFWLLIEYAHSSQVLYRLSLLDDPGWDRSMVRQTADIIYYLEQTAVKMDQAHEMGNFGVNGSDGSLFTKAAFALRMTIPSWTANLEAIGAVTAAQTEAQTISSTIGVQSTNVQTDPMLMDFADDTWLTDMFASWEGS</sequence>
<feature type="region of interest" description="Disordered" evidence="6">
    <location>
        <begin position="84"/>
        <end position="106"/>
    </location>
</feature>
<dbReference type="GO" id="GO:0000981">
    <property type="term" value="F:DNA-binding transcription factor activity, RNA polymerase II-specific"/>
    <property type="evidence" value="ECO:0007669"/>
    <property type="project" value="InterPro"/>
</dbReference>
<dbReference type="Proteomes" id="UP000758603">
    <property type="component" value="Unassembled WGS sequence"/>
</dbReference>
<dbReference type="EMBL" id="JAGPXC010000002">
    <property type="protein sequence ID" value="KAH6658390.1"/>
    <property type="molecule type" value="Genomic_DNA"/>
</dbReference>
<name>A0A9P8USQ5_9PEZI</name>
<evidence type="ECO:0000313" key="9">
    <source>
        <dbReference type="Proteomes" id="UP000758603"/>
    </source>
</evidence>
<dbReference type="CDD" id="cd00067">
    <property type="entry name" value="GAL4"/>
    <property type="match status" value="1"/>
</dbReference>
<organism evidence="8 9">
    <name type="scientific">Truncatella angustata</name>
    <dbReference type="NCBI Taxonomy" id="152316"/>
    <lineage>
        <taxon>Eukaryota</taxon>
        <taxon>Fungi</taxon>
        <taxon>Dikarya</taxon>
        <taxon>Ascomycota</taxon>
        <taxon>Pezizomycotina</taxon>
        <taxon>Sordariomycetes</taxon>
        <taxon>Xylariomycetidae</taxon>
        <taxon>Amphisphaeriales</taxon>
        <taxon>Sporocadaceae</taxon>
        <taxon>Truncatella</taxon>
    </lineage>
</organism>
<accession>A0A9P8USQ5</accession>
<comment type="subcellular location">
    <subcellularLocation>
        <location evidence="1">Nucleus</location>
    </subcellularLocation>
</comment>
<comment type="caution">
    <text evidence="8">The sequence shown here is derived from an EMBL/GenBank/DDBJ whole genome shotgun (WGS) entry which is preliminary data.</text>
</comment>
<dbReference type="InterPro" id="IPR036864">
    <property type="entry name" value="Zn2-C6_fun-type_DNA-bd_sf"/>
</dbReference>
<dbReference type="GO" id="GO:0000976">
    <property type="term" value="F:transcription cis-regulatory region binding"/>
    <property type="evidence" value="ECO:0007669"/>
    <property type="project" value="TreeGrafter"/>
</dbReference>
<feature type="region of interest" description="Disordered" evidence="6">
    <location>
        <begin position="150"/>
        <end position="171"/>
    </location>
</feature>
<dbReference type="InterPro" id="IPR001138">
    <property type="entry name" value="Zn2Cys6_DnaBD"/>
</dbReference>
<evidence type="ECO:0000256" key="3">
    <source>
        <dbReference type="ARBA" id="ARBA00023125"/>
    </source>
</evidence>